<dbReference type="GO" id="GO:0016020">
    <property type="term" value="C:membrane"/>
    <property type="evidence" value="ECO:0007669"/>
    <property type="project" value="UniProtKB-SubCell"/>
</dbReference>
<feature type="domain" description="DUF4378" evidence="8">
    <location>
        <begin position="769"/>
        <end position="892"/>
    </location>
</feature>
<dbReference type="EMBL" id="JAXQNO010000015">
    <property type="protein sequence ID" value="KAK4783574.1"/>
    <property type="molecule type" value="Genomic_DNA"/>
</dbReference>
<evidence type="ECO:0000313" key="9">
    <source>
        <dbReference type="EMBL" id="KAK4783574.1"/>
    </source>
</evidence>
<feature type="compositionally biased region" description="Polar residues" evidence="6">
    <location>
        <begin position="687"/>
        <end position="701"/>
    </location>
</feature>
<dbReference type="InterPro" id="IPR025486">
    <property type="entry name" value="DUF4378"/>
</dbReference>
<evidence type="ECO:0000256" key="3">
    <source>
        <dbReference type="ARBA" id="ARBA00022692"/>
    </source>
</evidence>
<dbReference type="PANTHER" id="PTHR32191">
    <property type="entry name" value="TETRASPANIN-8-RELATED"/>
    <property type="match status" value="1"/>
</dbReference>
<evidence type="ECO:0000259" key="8">
    <source>
        <dbReference type="Pfam" id="PF14309"/>
    </source>
</evidence>
<comment type="similarity">
    <text evidence="2">Belongs to the tetraspanin (TM4SF) family.</text>
</comment>
<proteinExistence type="inferred from homology"/>
<feature type="compositionally biased region" description="Basic and acidic residues" evidence="6">
    <location>
        <begin position="459"/>
        <end position="471"/>
    </location>
</feature>
<feature type="transmembrane region" description="Helical" evidence="7">
    <location>
        <begin position="70"/>
        <end position="96"/>
    </location>
</feature>
<dbReference type="InterPro" id="IPR044991">
    <property type="entry name" value="TET_plant"/>
</dbReference>
<dbReference type="Pfam" id="PF00335">
    <property type="entry name" value="Tetraspanin"/>
    <property type="match status" value="1"/>
</dbReference>
<evidence type="ECO:0000256" key="5">
    <source>
        <dbReference type="ARBA" id="ARBA00023136"/>
    </source>
</evidence>
<dbReference type="PROSITE" id="PS00421">
    <property type="entry name" value="TM4_1"/>
    <property type="match status" value="1"/>
</dbReference>
<dbReference type="PRINTS" id="PR00259">
    <property type="entry name" value="TMFOUR"/>
</dbReference>
<evidence type="ECO:0000256" key="7">
    <source>
        <dbReference type="SAM" id="Phobius"/>
    </source>
</evidence>
<comment type="subcellular location">
    <subcellularLocation>
        <location evidence="1">Membrane</location>
        <topology evidence="1">Multi-pass membrane protein</topology>
    </subcellularLocation>
</comment>
<keyword evidence="10" id="KW-1185">Reference proteome</keyword>
<comment type="caution">
    <text evidence="9">The sequence shown here is derived from an EMBL/GenBank/DDBJ whole genome shotgun (WGS) entry which is preliminary data.</text>
</comment>
<dbReference type="Proteomes" id="UP001346149">
    <property type="component" value="Unassembled WGS sequence"/>
</dbReference>
<gene>
    <name evidence="9" type="ORF">SAY86_007948</name>
</gene>
<evidence type="ECO:0000313" key="10">
    <source>
        <dbReference type="Proteomes" id="UP001346149"/>
    </source>
</evidence>
<reference evidence="9 10" key="1">
    <citation type="journal article" date="2023" name="Hortic Res">
        <title>Pangenome of water caltrop reveals structural variations and asymmetric subgenome divergence after allopolyploidization.</title>
        <authorList>
            <person name="Zhang X."/>
            <person name="Chen Y."/>
            <person name="Wang L."/>
            <person name="Yuan Y."/>
            <person name="Fang M."/>
            <person name="Shi L."/>
            <person name="Lu R."/>
            <person name="Comes H.P."/>
            <person name="Ma Y."/>
            <person name="Chen Y."/>
            <person name="Huang G."/>
            <person name="Zhou Y."/>
            <person name="Zheng Z."/>
            <person name="Qiu Y."/>
        </authorList>
    </citation>
    <scope>NUCLEOTIDE SEQUENCE [LARGE SCALE GENOMIC DNA]</scope>
    <source>
        <strain evidence="9">F231</strain>
    </source>
</reference>
<evidence type="ECO:0000256" key="4">
    <source>
        <dbReference type="ARBA" id="ARBA00022989"/>
    </source>
</evidence>
<sequence>MVRVSNGLVGILNFVTFLLSVPILASGIWLARKASTDCERYLDKPMIALGVFLMLVSLAGLIGACCRVTWLLWLYLLVMFLLIVILFCFTIFAFVVTNKGAGEVLSGKGYKEYRLGDYSNWLQKKVNNTKNWNKIKSCLIDSKVCSSFSDKYLSDTASQFYSENLSPIQSGCCKPSNDCNFTYVKPTEWTETAGGTYTNQDCKAWSNDKAVLCYNCQACKGGLLQNIKSNWKKVAILNIIFLIFLIIVYSVGCCAFRNNRQDSSYGHPGWKNMPHDGWRPFISCSDPKGVVECVTIIKKSNYQKMDPRNEAQLGSKCSRKGVDKEEHCQGAQKVNCIIDSFSKGITTEDIAHDLHKRALDLQESLMMLRKLREGSKYVARLKRKQEKSENSGLPGGREGGYWGLHVSAVDDEYSRKKIKELREAIRSRFARQDQPDQRKFEGQLEMPSTSSSLSSPADYNERSDSAPENKVRGSNVIAKLMGLEEIHSKHKLQDKILLQQKSWIHISMSELKKMDPGVQGGGELVGKSLKEIPDNMQFKGLLKSNLIKKTPNSSADDAPPIVLIRPLLEATQMSLKSQKLNEKCPGRRFSREEITTASYQKPGFRCSKEEEERHGIQSDQVEKVTKNLRRSSSGMAKSKVKCIHQSEYQVKANASLIRNPENRPIGTKGEASPGRSQNSREVHIQKENSTPGMQISKNTISKPPGKRPGQLMEAKSYENNGTLEEDGIKTHSTCEKASVNLERSIDYEDPTIISDHPNPSLKPPNGGSASLKERLLIDCTNELMECRAVCESTNLLPIVTPGSLRAQISLDSNMLEELQKGIENLSSYCKLASGSLIMDSLYAKMKRDLSPHGGVAVSRLWDAGWTRGFCSEDAEQAMAEVQETILSTLMEETLMELVKYKS</sequence>
<feature type="transmembrane region" description="Helical" evidence="7">
    <location>
        <begin position="46"/>
        <end position="64"/>
    </location>
</feature>
<dbReference type="Pfam" id="PF14309">
    <property type="entry name" value="DUF4378"/>
    <property type="match status" value="1"/>
</dbReference>
<dbReference type="InterPro" id="IPR018499">
    <property type="entry name" value="Tetraspanin/Peripherin"/>
</dbReference>
<protein>
    <recommendedName>
        <fullName evidence="8">DUF4378 domain-containing protein</fullName>
    </recommendedName>
</protein>
<name>A0AAN7QXG6_TRANT</name>
<dbReference type="InterPro" id="IPR018503">
    <property type="entry name" value="Tetraspanin_CS"/>
</dbReference>
<feature type="transmembrane region" description="Helical" evidence="7">
    <location>
        <begin position="6"/>
        <end position="25"/>
    </location>
</feature>
<feature type="transmembrane region" description="Helical" evidence="7">
    <location>
        <begin position="234"/>
        <end position="252"/>
    </location>
</feature>
<feature type="region of interest" description="Disordered" evidence="6">
    <location>
        <begin position="428"/>
        <end position="471"/>
    </location>
</feature>
<keyword evidence="3 7" id="KW-0812">Transmembrane</keyword>
<dbReference type="GO" id="GO:0009734">
    <property type="term" value="P:auxin-activated signaling pathway"/>
    <property type="evidence" value="ECO:0007669"/>
    <property type="project" value="InterPro"/>
</dbReference>
<keyword evidence="4 7" id="KW-1133">Transmembrane helix</keyword>
<evidence type="ECO:0000256" key="2">
    <source>
        <dbReference type="ARBA" id="ARBA00006840"/>
    </source>
</evidence>
<evidence type="ECO:0000256" key="6">
    <source>
        <dbReference type="SAM" id="MobiDB-lite"/>
    </source>
</evidence>
<keyword evidence="5 7" id="KW-0472">Membrane</keyword>
<feature type="compositionally biased region" description="Basic and acidic residues" evidence="6">
    <location>
        <begin position="428"/>
        <end position="442"/>
    </location>
</feature>
<organism evidence="9 10">
    <name type="scientific">Trapa natans</name>
    <name type="common">Water chestnut</name>
    <dbReference type="NCBI Taxonomy" id="22666"/>
    <lineage>
        <taxon>Eukaryota</taxon>
        <taxon>Viridiplantae</taxon>
        <taxon>Streptophyta</taxon>
        <taxon>Embryophyta</taxon>
        <taxon>Tracheophyta</taxon>
        <taxon>Spermatophyta</taxon>
        <taxon>Magnoliopsida</taxon>
        <taxon>eudicotyledons</taxon>
        <taxon>Gunneridae</taxon>
        <taxon>Pentapetalae</taxon>
        <taxon>rosids</taxon>
        <taxon>malvids</taxon>
        <taxon>Myrtales</taxon>
        <taxon>Lythraceae</taxon>
        <taxon>Trapa</taxon>
    </lineage>
</organism>
<dbReference type="AlphaFoldDB" id="A0AAN7QXG6"/>
<accession>A0AAN7QXG6</accession>
<feature type="region of interest" description="Disordered" evidence="6">
    <location>
        <begin position="658"/>
        <end position="712"/>
    </location>
</feature>
<evidence type="ECO:0000256" key="1">
    <source>
        <dbReference type="ARBA" id="ARBA00004141"/>
    </source>
</evidence>